<keyword evidence="2 5" id="KW-0863">Zinc-finger</keyword>
<evidence type="ECO:0000256" key="5">
    <source>
        <dbReference type="PROSITE-ProRule" id="PRU00309"/>
    </source>
</evidence>
<feature type="compositionally biased region" description="Basic and acidic residues" evidence="7">
    <location>
        <begin position="54"/>
        <end position="63"/>
    </location>
</feature>
<name>A0ABQ8LG07_LABRO</name>
<feature type="coiled-coil region" evidence="6">
    <location>
        <begin position="132"/>
        <end position="159"/>
    </location>
</feature>
<dbReference type="InterPro" id="IPR026520">
    <property type="entry name" value="THAP3"/>
</dbReference>
<feature type="region of interest" description="Disordered" evidence="7">
    <location>
        <begin position="34"/>
        <end position="94"/>
    </location>
</feature>
<gene>
    <name evidence="9" type="ORF">H4Q32_015631</name>
</gene>
<dbReference type="Proteomes" id="UP000830375">
    <property type="component" value="Unassembled WGS sequence"/>
</dbReference>
<dbReference type="SUPFAM" id="SSF57716">
    <property type="entry name" value="Glucocorticoid receptor-like (DNA-binding domain)"/>
    <property type="match status" value="1"/>
</dbReference>
<feature type="domain" description="THAP-type" evidence="8">
    <location>
        <begin position="1"/>
        <end position="31"/>
    </location>
</feature>
<evidence type="ECO:0000256" key="2">
    <source>
        <dbReference type="ARBA" id="ARBA00022771"/>
    </source>
</evidence>
<evidence type="ECO:0000256" key="4">
    <source>
        <dbReference type="ARBA" id="ARBA00023125"/>
    </source>
</evidence>
<evidence type="ECO:0000256" key="3">
    <source>
        <dbReference type="ARBA" id="ARBA00022833"/>
    </source>
</evidence>
<evidence type="ECO:0000256" key="6">
    <source>
        <dbReference type="SAM" id="Coils"/>
    </source>
</evidence>
<evidence type="ECO:0000313" key="9">
    <source>
        <dbReference type="EMBL" id="KAI2649643.1"/>
    </source>
</evidence>
<protein>
    <submittedName>
        <fullName evidence="9">THAP domain-containing protein 3</fullName>
    </submittedName>
</protein>
<evidence type="ECO:0000259" key="8">
    <source>
        <dbReference type="PROSITE" id="PS50950"/>
    </source>
</evidence>
<keyword evidence="1" id="KW-0479">Metal-binding</keyword>
<keyword evidence="6" id="KW-0175">Coiled coil</keyword>
<keyword evidence="3" id="KW-0862">Zinc</keyword>
<proteinExistence type="predicted"/>
<evidence type="ECO:0000256" key="7">
    <source>
        <dbReference type="SAM" id="MobiDB-lite"/>
    </source>
</evidence>
<keyword evidence="10" id="KW-1185">Reference proteome</keyword>
<accession>A0ABQ8LG07</accession>
<sequence>MVICSLHFTPDCFSGLGNRKNLLWNAVPTLFAVPPQDTKQNNSRKRLKRALKSAADKWDDTAPDRTPPLIEDTQTEEMHEDAQHSHSNEEDHCQTTKDLAATDHTYALLDPCTTKARLFNVLDTNNWLQKRLQTKCRLIKRMQLKLQDAQRKLLTLRRQLKCRSTYRQRHSQLPVQCGSGSKT</sequence>
<dbReference type="PANTHER" id="PTHR47120">
    <property type="entry name" value="THAP DOMAIN-CONTAINING PROTEIN 3"/>
    <property type="match status" value="1"/>
</dbReference>
<organism evidence="9 10">
    <name type="scientific">Labeo rohita</name>
    <name type="common">Indian major carp</name>
    <name type="synonym">Cyprinus rohita</name>
    <dbReference type="NCBI Taxonomy" id="84645"/>
    <lineage>
        <taxon>Eukaryota</taxon>
        <taxon>Metazoa</taxon>
        <taxon>Chordata</taxon>
        <taxon>Craniata</taxon>
        <taxon>Vertebrata</taxon>
        <taxon>Euteleostomi</taxon>
        <taxon>Actinopterygii</taxon>
        <taxon>Neopterygii</taxon>
        <taxon>Teleostei</taxon>
        <taxon>Ostariophysi</taxon>
        <taxon>Cypriniformes</taxon>
        <taxon>Cyprinidae</taxon>
        <taxon>Labeoninae</taxon>
        <taxon>Labeonini</taxon>
        <taxon>Labeo</taxon>
    </lineage>
</organism>
<reference evidence="9 10" key="1">
    <citation type="submission" date="2022-01" db="EMBL/GenBank/DDBJ databases">
        <title>A high-quality chromosome-level genome assembly of rohu carp, Labeo rohita.</title>
        <authorList>
            <person name="Arick M.A. II"/>
            <person name="Hsu C.-Y."/>
            <person name="Magbanua Z."/>
            <person name="Pechanova O."/>
            <person name="Grover C."/>
            <person name="Miller E."/>
            <person name="Thrash A."/>
            <person name="Ezzel L."/>
            <person name="Alam S."/>
            <person name="Benzie J."/>
            <person name="Hamilton M."/>
            <person name="Karsi A."/>
            <person name="Lawrence M.L."/>
            <person name="Peterson D.G."/>
        </authorList>
    </citation>
    <scope>NUCLEOTIDE SEQUENCE [LARGE SCALE GENOMIC DNA]</scope>
    <source>
        <strain evidence="10">BAU-BD-2019</strain>
        <tissue evidence="9">Blood</tissue>
    </source>
</reference>
<keyword evidence="4 5" id="KW-0238">DNA-binding</keyword>
<dbReference type="PROSITE" id="PS50950">
    <property type="entry name" value="ZF_THAP"/>
    <property type="match status" value="1"/>
</dbReference>
<dbReference type="InterPro" id="IPR006612">
    <property type="entry name" value="THAP_Znf"/>
</dbReference>
<evidence type="ECO:0000256" key="1">
    <source>
        <dbReference type="ARBA" id="ARBA00022723"/>
    </source>
</evidence>
<dbReference type="PANTHER" id="PTHR47120:SF1">
    <property type="entry name" value="THAP DOMAIN-CONTAINING PROTEIN 3"/>
    <property type="match status" value="1"/>
</dbReference>
<feature type="compositionally biased region" description="Basic residues" evidence="7">
    <location>
        <begin position="42"/>
        <end position="51"/>
    </location>
</feature>
<dbReference type="EMBL" id="JACTAM010000023">
    <property type="protein sequence ID" value="KAI2649643.1"/>
    <property type="molecule type" value="Genomic_DNA"/>
</dbReference>
<evidence type="ECO:0000313" key="10">
    <source>
        <dbReference type="Proteomes" id="UP000830375"/>
    </source>
</evidence>
<comment type="caution">
    <text evidence="9">The sequence shown here is derived from an EMBL/GenBank/DDBJ whole genome shotgun (WGS) entry which is preliminary data.</text>
</comment>
<feature type="compositionally biased region" description="Basic and acidic residues" evidence="7">
    <location>
        <begin position="76"/>
        <end position="94"/>
    </location>
</feature>